<organism evidence="1 2">
    <name type="scientific">Pterulicium gracile</name>
    <dbReference type="NCBI Taxonomy" id="1884261"/>
    <lineage>
        <taxon>Eukaryota</taxon>
        <taxon>Fungi</taxon>
        <taxon>Dikarya</taxon>
        <taxon>Basidiomycota</taxon>
        <taxon>Agaricomycotina</taxon>
        <taxon>Agaricomycetes</taxon>
        <taxon>Agaricomycetidae</taxon>
        <taxon>Agaricales</taxon>
        <taxon>Pleurotineae</taxon>
        <taxon>Pterulaceae</taxon>
        <taxon>Pterulicium</taxon>
    </lineage>
</organism>
<keyword evidence="2" id="KW-1185">Reference proteome</keyword>
<reference evidence="1 2" key="1">
    <citation type="journal article" date="2019" name="Nat. Ecol. Evol.">
        <title>Megaphylogeny resolves global patterns of mushroom evolution.</title>
        <authorList>
            <person name="Varga T."/>
            <person name="Krizsan K."/>
            <person name="Foldi C."/>
            <person name="Dima B."/>
            <person name="Sanchez-Garcia M."/>
            <person name="Sanchez-Ramirez S."/>
            <person name="Szollosi G.J."/>
            <person name="Szarkandi J.G."/>
            <person name="Papp V."/>
            <person name="Albert L."/>
            <person name="Andreopoulos W."/>
            <person name="Angelini C."/>
            <person name="Antonin V."/>
            <person name="Barry K.W."/>
            <person name="Bougher N.L."/>
            <person name="Buchanan P."/>
            <person name="Buyck B."/>
            <person name="Bense V."/>
            <person name="Catcheside P."/>
            <person name="Chovatia M."/>
            <person name="Cooper J."/>
            <person name="Damon W."/>
            <person name="Desjardin D."/>
            <person name="Finy P."/>
            <person name="Geml J."/>
            <person name="Haridas S."/>
            <person name="Hughes K."/>
            <person name="Justo A."/>
            <person name="Karasinski D."/>
            <person name="Kautmanova I."/>
            <person name="Kiss B."/>
            <person name="Kocsube S."/>
            <person name="Kotiranta H."/>
            <person name="LaButti K.M."/>
            <person name="Lechner B.E."/>
            <person name="Liimatainen K."/>
            <person name="Lipzen A."/>
            <person name="Lukacs Z."/>
            <person name="Mihaltcheva S."/>
            <person name="Morgado L.N."/>
            <person name="Niskanen T."/>
            <person name="Noordeloos M.E."/>
            <person name="Ohm R.A."/>
            <person name="Ortiz-Santana B."/>
            <person name="Ovrebo C."/>
            <person name="Racz N."/>
            <person name="Riley R."/>
            <person name="Savchenko A."/>
            <person name="Shiryaev A."/>
            <person name="Soop K."/>
            <person name="Spirin V."/>
            <person name="Szebenyi C."/>
            <person name="Tomsovsky M."/>
            <person name="Tulloss R.E."/>
            <person name="Uehling J."/>
            <person name="Grigoriev I.V."/>
            <person name="Vagvolgyi C."/>
            <person name="Papp T."/>
            <person name="Martin F.M."/>
            <person name="Miettinen O."/>
            <person name="Hibbett D.S."/>
            <person name="Nagy L.G."/>
        </authorList>
    </citation>
    <scope>NUCLEOTIDE SEQUENCE [LARGE SCALE GENOMIC DNA]</scope>
    <source>
        <strain evidence="1 2">CBS 309.79</strain>
    </source>
</reference>
<protein>
    <submittedName>
        <fullName evidence="1">Uncharacterized protein</fullName>
    </submittedName>
</protein>
<name>A0A5C3Q025_9AGAR</name>
<accession>A0A5C3Q025</accession>
<evidence type="ECO:0000313" key="1">
    <source>
        <dbReference type="EMBL" id="TFK95282.1"/>
    </source>
</evidence>
<evidence type="ECO:0000313" key="2">
    <source>
        <dbReference type="Proteomes" id="UP000305067"/>
    </source>
</evidence>
<dbReference type="EMBL" id="ML178895">
    <property type="protein sequence ID" value="TFK95282.1"/>
    <property type="molecule type" value="Genomic_DNA"/>
</dbReference>
<gene>
    <name evidence="1" type="ORF">BDV98DRAFT_420885</name>
</gene>
<dbReference type="AlphaFoldDB" id="A0A5C3Q025"/>
<sequence>MTAGSWTPGIQQLGGGEFVPAVSDEGDARLSWSDWWDSVDIPEGGDDKGGEVQRMKHAEHKAAWVELKFNGSGIEVLSPPWSSGALHGAFAVFIDEDPAQFDDPTRISCTRTIPDDLPGRLTAPCTSAVRWRVGGLEEGAEHKIRVASHEPRVGSGFNTVLDVGGFFV</sequence>
<dbReference type="Proteomes" id="UP000305067">
    <property type="component" value="Unassembled WGS sequence"/>
</dbReference>
<proteinExistence type="predicted"/>